<evidence type="ECO:0000313" key="8">
    <source>
        <dbReference type="EMBL" id="OSX67741.1"/>
    </source>
</evidence>
<sequence>MSADTIARWNAIPLVRPDRARPDEGETPDDVESEDNVSLVSRSPSPETHAPDAMDPAKYDEYLEGPVRESITVETRISDNNIGFRMLASMGWVEGQPLGLSGDGRVDPVPFYVKNDLTGLGKVNQDVRMIESTVAQRRELDSERQTKETEEQRRAREDTVARREALKSEISTTLRAFYCELCDKQFQNVAQYDEHTNSYAHHHKARFRDMQATQRASRNTKEELDKRKEKERKREEKELRKIAKAAGVKMAKPPISLVAPPVSTVGDNEPKPSGFKKSGWASVGQSLPPFSVPPAFRTGGWTSLDTGSTIQSVPSTSTRPVPSASAEGPPSLTSSPLPLASSSGAPSGWSAHALPSRNGWASMSSTSGAQQPLSFPTSTVAEMMATPQRLPPPPPTKAPQETSRSGWQQFRAGAPGRRRK</sequence>
<dbReference type="InterPro" id="IPR036236">
    <property type="entry name" value="Znf_C2H2_sf"/>
</dbReference>
<evidence type="ECO:0000256" key="5">
    <source>
        <dbReference type="SAM" id="MobiDB-lite"/>
    </source>
</evidence>
<dbReference type="GO" id="GO:0003676">
    <property type="term" value="F:nucleic acid binding"/>
    <property type="evidence" value="ECO:0007669"/>
    <property type="project" value="InterPro"/>
</dbReference>
<reference evidence="8 9" key="1">
    <citation type="submission" date="2017-04" db="EMBL/GenBank/DDBJ databases">
        <title>Genome Sequence of the Model Brown-Rot Fungus Postia placenta SB12.</title>
        <authorList>
            <consortium name="DOE Joint Genome Institute"/>
            <person name="Gaskell J."/>
            <person name="Kersten P."/>
            <person name="Larrondo L.F."/>
            <person name="Canessa P."/>
            <person name="Martinez D."/>
            <person name="Hibbett D."/>
            <person name="Schmoll M."/>
            <person name="Kubicek C.P."/>
            <person name="Martinez A.T."/>
            <person name="Yadav J."/>
            <person name="Master E."/>
            <person name="Magnuson J.K."/>
            <person name="James T."/>
            <person name="Yaver D."/>
            <person name="Berka R."/>
            <person name="Labutti K."/>
            <person name="Lipzen A."/>
            <person name="Aerts A."/>
            <person name="Barry K."/>
            <person name="Henrissat B."/>
            <person name="Blanchette R."/>
            <person name="Grigoriev I."/>
            <person name="Cullen D."/>
        </authorList>
    </citation>
    <scope>NUCLEOTIDE SEQUENCE [LARGE SCALE GENOMIC DNA]</scope>
    <source>
        <strain evidence="8 9">MAD-698-R-SB12</strain>
    </source>
</reference>
<proteinExistence type="predicted"/>
<dbReference type="Pfam" id="PF01585">
    <property type="entry name" value="G-patch"/>
    <property type="match status" value="1"/>
</dbReference>
<gene>
    <name evidence="8" type="ORF">POSPLADRAFT_1129500</name>
</gene>
<dbReference type="PANTHER" id="PTHR47251:SF1">
    <property type="entry name" value="FINGER DOMAIN PROTEIN, PUTATIVE (AFU_ORTHOLOGUE AFUA_3G04180)-RELATED"/>
    <property type="match status" value="1"/>
</dbReference>
<keyword evidence="2 4" id="KW-0863">Zinc-finger</keyword>
<feature type="compositionally biased region" description="Basic and acidic residues" evidence="5">
    <location>
        <begin position="219"/>
        <end position="238"/>
    </location>
</feature>
<keyword evidence="9" id="KW-1185">Reference proteome</keyword>
<dbReference type="AlphaFoldDB" id="A0A1X6NGH2"/>
<evidence type="ECO:0000256" key="3">
    <source>
        <dbReference type="ARBA" id="ARBA00022833"/>
    </source>
</evidence>
<feature type="domain" description="C2H2-type" evidence="6">
    <location>
        <begin position="177"/>
        <end position="206"/>
    </location>
</feature>
<feature type="compositionally biased region" description="Polar residues" evidence="5">
    <location>
        <begin position="399"/>
        <end position="408"/>
    </location>
</feature>
<dbReference type="GO" id="GO:0008270">
    <property type="term" value="F:zinc ion binding"/>
    <property type="evidence" value="ECO:0007669"/>
    <property type="project" value="UniProtKB-KW"/>
</dbReference>
<dbReference type="RefSeq" id="XP_024344535.1">
    <property type="nucleotide sequence ID" value="XM_024483848.1"/>
</dbReference>
<dbReference type="Proteomes" id="UP000194127">
    <property type="component" value="Unassembled WGS sequence"/>
</dbReference>
<evidence type="ECO:0000256" key="1">
    <source>
        <dbReference type="ARBA" id="ARBA00022723"/>
    </source>
</evidence>
<dbReference type="SUPFAM" id="SSF57667">
    <property type="entry name" value="beta-beta-alpha zinc fingers"/>
    <property type="match status" value="1"/>
</dbReference>
<feature type="region of interest" description="Disordered" evidence="5">
    <location>
        <begin position="138"/>
        <end position="159"/>
    </location>
</feature>
<dbReference type="InterPro" id="IPR013087">
    <property type="entry name" value="Znf_C2H2_type"/>
</dbReference>
<dbReference type="PROSITE" id="PS00028">
    <property type="entry name" value="ZINC_FINGER_C2H2_1"/>
    <property type="match status" value="1"/>
</dbReference>
<dbReference type="PROSITE" id="PS50157">
    <property type="entry name" value="ZINC_FINGER_C2H2_2"/>
    <property type="match status" value="1"/>
</dbReference>
<evidence type="ECO:0008006" key="10">
    <source>
        <dbReference type="Google" id="ProtNLM"/>
    </source>
</evidence>
<feature type="region of interest" description="Disordered" evidence="5">
    <location>
        <begin position="1"/>
        <end position="57"/>
    </location>
</feature>
<feature type="compositionally biased region" description="Polar residues" evidence="5">
    <location>
        <begin position="300"/>
        <end position="311"/>
    </location>
</feature>
<evidence type="ECO:0000259" key="7">
    <source>
        <dbReference type="PROSITE" id="PS50174"/>
    </source>
</evidence>
<dbReference type="GeneID" id="36328797"/>
<feature type="region of interest" description="Disordered" evidence="5">
    <location>
        <begin position="259"/>
        <end position="420"/>
    </location>
</feature>
<feature type="compositionally biased region" description="Polar residues" evidence="5">
    <location>
        <begin position="36"/>
        <end position="46"/>
    </location>
</feature>
<feature type="compositionally biased region" description="Low complexity" evidence="5">
    <location>
        <begin position="312"/>
        <end position="351"/>
    </location>
</feature>
<evidence type="ECO:0000256" key="2">
    <source>
        <dbReference type="ARBA" id="ARBA00022771"/>
    </source>
</evidence>
<feature type="region of interest" description="Disordered" evidence="5">
    <location>
        <begin position="207"/>
        <end position="238"/>
    </location>
</feature>
<dbReference type="InterPro" id="IPR000467">
    <property type="entry name" value="G_patch_dom"/>
</dbReference>
<feature type="compositionally biased region" description="Acidic residues" evidence="5">
    <location>
        <begin position="25"/>
        <end position="35"/>
    </location>
</feature>
<feature type="compositionally biased region" description="Polar residues" evidence="5">
    <location>
        <begin position="359"/>
        <end position="380"/>
    </location>
</feature>
<protein>
    <recommendedName>
        <fullName evidence="10">G-patch domain-containing protein</fullName>
    </recommendedName>
</protein>
<dbReference type="STRING" id="670580.A0A1X6NGH2"/>
<dbReference type="OrthoDB" id="4822at2759"/>
<evidence type="ECO:0000259" key="6">
    <source>
        <dbReference type="PROSITE" id="PS50157"/>
    </source>
</evidence>
<keyword evidence="3" id="KW-0862">Zinc</keyword>
<evidence type="ECO:0000313" key="9">
    <source>
        <dbReference type="Proteomes" id="UP000194127"/>
    </source>
</evidence>
<dbReference type="Pfam" id="PF12171">
    <property type="entry name" value="zf-C2H2_jaz"/>
    <property type="match status" value="1"/>
</dbReference>
<feature type="domain" description="G-patch" evidence="7">
    <location>
        <begin position="79"/>
        <end position="125"/>
    </location>
</feature>
<keyword evidence="1" id="KW-0479">Metal-binding</keyword>
<accession>A0A1X6NGH2</accession>
<dbReference type="EMBL" id="KZ110591">
    <property type="protein sequence ID" value="OSX67741.1"/>
    <property type="molecule type" value="Genomic_DNA"/>
</dbReference>
<dbReference type="PANTHER" id="PTHR47251">
    <property type="entry name" value="FINGER DOMAIN PROTEIN, PUTATIVE (AFU_ORTHOLOGUE AFUA_3G04180)-RELATED"/>
    <property type="match status" value="1"/>
</dbReference>
<dbReference type="SMART" id="SM00443">
    <property type="entry name" value="G_patch"/>
    <property type="match status" value="1"/>
</dbReference>
<evidence type="ECO:0000256" key="4">
    <source>
        <dbReference type="PROSITE-ProRule" id="PRU00042"/>
    </source>
</evidence>
<organism evidence="8 9">
    <name type="scientific">Postia placenta MAD-698-R-SB12</name>
    <dbReference type="NCBI Taxonomy" id="670580"/>
    <lineage>
        <taxon>Eukaryota</taxon>
        <taxon>Fungi</taxon>
        <taxon>Dikarya</taxon>
        <taxon>Basidiomycota</taxon>
        <taxon>Agaricomycotina</taxon>
        <taxon>Agaricomycetes</taxon>
        <taxon>Polyporales</taxon>
        <taxon>Adustoporiaceae</taxon>
        <taxon>Rhodonia</taxon>
    </lineage>
</organism>
<dbReference type="PROSITE" id="PS50174">
    <property type="entry name" value="G_PATCH"/>
    <property type="match status" value="1"/>
</dbReference>
<name>A0A1X6NGH2_9APHY</name>
<dbReference type="InterPro" id="IPR022755">
    <property type="entry name" value="Znf_C2H2_jaz"/>
</dbReference>